<dbReference type="EMBL" id="JADFFK010000020">
    <property type="protein sequence ID" value="MBE9639638.1"/>
    <property type="molecule type" value="Genomic_DNA"/>
</dbReference>
<evidence type="ECO:0000256" key="5">
    <source>
        <dbReference type="ARBA" id="ARBA00022970"/>
    </source>
</evidence>
<reference evidence="7 8" key="1">
    <citation type="journal article" date="2021" name="Int. J. Syst. Evol. Microbiol.">
        <title>Salipiger mangrovisoli sp. nov., isolated from mangrove soil and the proposal for the reclassification of Paraphaeobacter pallidus as Salipiger pallidus comb. nov.</title>
        <authorList>
            <person name="Du J."/>
            <person name="Liu Y."/>
            <person name="Pei T."/>
            <person name="Deng M.R."/>
            <person name="Zhu H."/>
        </authorList>
    </citation>
    <scope>NUCLEOTIDE SEQUENCE [LARGE SCALE GENOMIC DNA]</scope>
    <source>
        <strain evidence="7 8">6D45A</strain>
    </source>
</reference>
<dbReference type="InterPro" id="IPR017871">
    <property type="entry name" value="ABC_transporter-like_CS"/>
</dbReference>
<dbReference type="Pfam" id="PF00005">
    <property type="entry name" value="ABC_tran"/>
    <property type="match status" value="1"/>
</dbReference>
<evidence type="ECO:0000313" key="8">
    <source>
        <dbReference type="Proteomes" id="UP000607796"/>
    </source>
</evidence>
<dbReference type="PROSITE" id="PS00211">
    <property type="entry name" value="ABC_TRANSPORTER_1"/>
    <property type="match status" value="1"/>
</dbReference>
<evidence type="ECO:0000256" key="1">
    <source>
        <dbReference type="ARBA" id="ARBA00005417"/>
    </source>
</evidence>
<keyword evidence="5" id="KW-0029">Amino-acid transport</keyword>
<organism evidence="7 8">
    <name type="scientific">Salipiger mangrovisoli</name>
    <dbReference type="NCBI Taxonomy" id="2865933"/>
    <lineage>
        <taxon>Bacteria</taxon>
        <taxon>Pseudomonadati</taxon>
        <taxon>Pseudomonadota</taxon>
        <taxon>Alphaproteobacteria</taxon>
        <taxon>Rhodobacterales</taxon>
        <taxon>Roseobacteraceae</taxon>
        <taxon>Salipiger</taxon>
    </lineage>
</organism>
<dbReference type="SUPFAM" id="SSF52540">
    <property type="entry name" value="P-loop containing nucleoside triphosphate hydrolases"/>
    <property type="match status" value="1"/>
</dbReference>
<keyword evidence="2" id="KW-0813">Transport</keyword>
<dbReference type="Proteomes" id="UP000607796">
    <property type="component" value="Unassembled WGS sequence"/>
</dbReference>
<proteinExistence type="inferred from homology"/>
<dbReference type="InterPro" id="IPR052156">
    <property type="entry name" value="BCAA_Transport_ATP-bd_LivF"/>
</dbReference>
<dbReference type="InterPro" id="IPR003439">
    <property type="entry name" value="ABC_transporter-like_ATP-bd"/>
</dbReference>
<dbReference type="CDD" id="cd03224">
    <property type="entry name" value="ABC_TM1139_LivF_branched"/>
    <property type="match status" value="1"/>
</dbReference>
<comment type="similarity">
    <text evidence="1">Belongs to the ABC transporter superfamily.</text>
</comment>
<accession>A0ABR9X7V9</accession>
<comment type="caution">
    <text evidence="7">The sequence shown here is derived from an EMBL/GenBank/DDBJ whole genome shotgun (WGS) entry which is preliminary data.</text>
</comment>
<gene>
    <name evidence="7" type="ORF">IQ782_22530</name>
</gene>
<evidence type="ECO:0000259" key="6">
    <source>
        <dbReference type="PROSITE" id="PS50893"/>
    </source>
</evidence>
<evidence type="ECO:0000313" key="7">
    <source>
        <dbReference type="EMBL" id="MBE9639638.1"/>
    </source>
</evidence>
<dbReference type="RefSeq" id="WP_194136918.1">
    <property type="nucleotide sequence ID" value="NZ_JADFFK010000020.1"/>
</dbReference>
<protein>
    <submittedName>
        <fullName evidence="7">ABC transporter ATP-binding protein</fullName>
    </submittedName>
</protein>
<keyword evidence="3" id="KW-0547">Nucleotide-binding</keyword>
<evidence type="ECO:0000256" key="4">
    <source>
        <dbReference type="ARBA" id="ARBA00022840"/>
    </source>
</evidence>
<dbReference type="Gene3D" id="3.40.50.300">
    <property type="entry name" value="P-loop containing nucleotide triphosphate hydrolases"/>
    <property type="match status" value="1"/>
</dbReference>
<name>A0ABR9X7V9_9RHOB</name>
<keyword evidence="4 7" id="KW-0067">ATP-binding</keyword>
<evidence type="ECO:0000256" key="3">
    <source>
        <dbReference type="ARBA" id="ARBA00022741"/>
    </source>
</evidence>
<evidence type="ECO:0000256" key="2">
    <source>
        <dbReference type="ARBA" id="ARBA00022448"/>
    </source>
</evidence>
<dbReference type="InterPro" id="IPR027417">
    <property type="entry name" value="P-loop_NTPase"/>
</dbReference>
<keyword evidence="8" id="KW-1185">Reference proteome</keyword>
<dbReference type="InterPro" id="IPR003593">
    <property type="entry name" value="AAA+_ATPase"/>
</dbReference>
<dbReference type="SMART" id="SM00382">
    <property type="entry name" value="AAA"/>
    <property type="match status" value="1"/>
</dbReference>
<feature type="domain" description="ABC transporter" evidence="6">
    <location>
        <begin position="7"/>
        <end position="238"/>
    </location>
</feature>
<dbReference type="PANTHER" id="PTHR43820">
    <property type="entry name" value="HIGH-AFFINITY BRANCHED-CHAIN AMINO ACID TRANSPORT ATP-BINDING PROTEIN LIVF"/>
    <property type="match status" value="1"/>
</dbReference>
<dbReference type="PROSITE" id="PS50893">
    <property type="entry name" value="ABC_TRANSPORTER_2"/>
    <property type="match status" value="1"/>
</dbReference>
<dbReference type="PANTHER" id="PTHR43820:SF8">
    <property type="entry name" value="ABC TRANSPORTER SUBSTRATE-BINDING PROTEIN"/>
    <property type="match status" value="1"/>
</dbReference>
<sequence>MDNPITLSIRDARAGYATLDILNGVTLDVPQGEFVALMGPNGAGKSTLLKTVFGMTTFKGGEIKWQGEHIERLATREILGRGISYVPQGRCNFPLMTVQENLEMAAYTIRDGKVKAERDYVLELFPSLAKRRKTLAGNMSGGEQQLLEVAMAVLQRPKLLLVDEPSVGLSPAAVGIVFDELLRLRDTGMTILLVEQNTKKAMEVADRAVILRLGEVIWDGSPAEITHDELGELFLTGKMRGERELEAAHSNSLSR</sequence>
<dbReference type="GO" id="GO:0005524">
    <property type="term" value="F:ATP binding"/>
    <property type="evidence" value="ECO:0007669"/>
    <property type="project" value="UniProtKB-KW"/>
</dbReference>